<reference evidence="1 2" key="1">
    <citation type="submission" date="2006-03" db="EMBL/GenBank/DDBJ databases">
        <authorList>
            <person name="Giovannoni S.J."/>
            <person name="Cho J.-C."/>
            <person name="Ferriera S."/>
            <person name="Johnson J."/>
            <person name="Kravitz S."/>
            <person name="Halpern A."/>
            <person name="Remington K."/>
            <person name="Beeson K."/>
            <person name="Tran B."/>
            <person name="Rogers Y.-H."/>
            <person name="Friedman R."/>
            <person name="Venter J.C."/>
        </authorList>
    </citation>
    <scope>NUCLEOTIDE SEQUENCE [LARGE SCALE GENOMIC DNA]</scope>
    <source>
        <strain evidence="1 2">HTCC2207</strain>
    </source>
</reference>
<dbReference type="SUPFAM" id="SSF75169">
    <property type="entry name" value="DsrEFH-like"/>
    <property type="match status" value="1"/>
</dbReference>
<protein>
    <submittedName>
        <fullName evidence="1">Uncharacterized protein</fullName>
    </submittedName>
</protein>
<evidence type="ECO:0000313" key="2">
    <source>
        <dbReference type="Proteomes" id="UP000005555"/>
    </source>
</evidence>
<gene>
    <name evidence="1" type="ORF">GB2207_07811</name>
</gene>
<dbReference type="STRING" id="314287.GB2207_07811"/>
<dbReference type="eggNOG" id="COG1416">
    <property type="taxonomic scope" value="Bacteria"/>
</dbReference>
<dbReference type="InterPro" id="IPR027396">
    <property type="entry name" value="DsrEFH-like"/>
</dbReference>
<organism evidence="1 2">
    <name type="scientific">gamma proteobacterium HTCC2207</name>
    <dbReference type="NCBI Taxonomy" id="314287"/>
    <lineage>
        <taxon>Bacteria</taxon>
        <taxon>Pseudomonadati</taxon>
        <taxon>Pseudomonadota</taxon>
        <taxon>Gammaproteobacteria</taxon>
        <taxon>Cellvibrionales</taxon>
        <taxon>Porticoccaceae</taxon>
        <taxon>SAR92 clade</taxon>
    </lineage>
</organism>
<comment type="caution">
    <text evidence="1">The sequence shown here is derived from an EMBL/GenBank/DDBJ whole genome shotgun (WGS) entry which is preliminary data.</text>
</comment>
<dbReference type="EMBL" id="AAPI01000001">
    <property type="protein sequence ID" value="EAS47697.1"/>
    <property type="molecule type" value="Genomic_DNA"/>
</dbReference>
<dbReference type="AlphaFoldDB" id="Q1YVL1"/>
<sequence length="170" mass="18917">MRYCWFLLIFLPGFLLAQPFLELGVGVNQSAYSPSDLNSAVLTVDTAPGYVARIDLNKPGQIAEALRRAEAHFQSKDYFDYLDNHAGPIAFVIFGPDVAMFFKQNYGMYKSTVDLAARLSSLGVIDIRVCQVSSKAAGLDRADLLPFVSPVDFGQAELKRLLEEEDYSFF</sequence>
<dbReference type="OrthoDB" id="5704412at2"/>
<dbReference type="HOGENOM" id="CLU_132624_0_0_6"/>
<dbReference type="Proteomes" id="UP000005555">
    <property type="component" value="Unassembled WGS sequence"/>
</dbReference>
<evidence type="ECO:0000313" key="1">
    <source>
        <dbReference type="EMBL" id="EAS47697.1"/>
    </source>
</evidence>
<dbReference type="Gene3D" id="3.40.1260.10">
    <property type="entry name" value="DsrEFH-like"/>
    <property type="match status" value="1"/>
</dbReference>
<name>Q1YVL1_9GAMM</name>
<accession>Q1YVL1</accession>
<keyword evidence="2" id="KW-1185">Reference proteome</keyword>
<proteinExistence type="predicted"/>